<sequence length="175" mass="18988">MVGKPTITISSSLPKEKDSVTLTCTSTNAERILWSRFPSGAPLPSGATLSQDNRTVSFSRIHRSDSGDYRCQASNPVSTENSDPVTMTVAYGPENVKVKSTSLSNSVILLECSADSVPPATYHWRLNGTDIKQQQSQLQVAQEKAENEGTYTCVARNSVTQLTAMYSVYVNVTFG</sequence>
<evidence type="ECO:0000259" key="5">
    <source>
        <dbReference type="PROSITE" id="PS50835"/>
    </source>
</evidence>
<gene>
    <name evidence="6" type="ORF">SPARVUS_LOCUS1883826</name>
</gene>
<evidence type="ECO:0000256" key="3">
    <source>
        <dbReference type="ARBA" id="ARBA00023180"/>
    </source>
</evidence>
<accession>A0ABN9AZ34</accession>
<evidence type="ECO:0000256" key="4">
    <source>
        <dbReference type="ARBA" id="ARBA00023319"/>
    </source>
</evidence>
<dbReference type="PANTHER" id="PTHR44337">
    <property type="entry name" value="CARCINOEMBRYONIC ANTIGEN-RELATED CELL ADHESION MOLECULE 8"/>
    <property type="match status" value="1"/>
</dbReference>
<dbReference type="InterPro" id="IPR036179">
    <property type="entry name" value="Ig-like_dom_sf"/>
</dbReference>
<reference evidence="6" key="1">
    <citation type="submission" date="2023-05" db="EMBL/GenBank/DDBJ databases">
        <authorList>
            <person name="Stuckert A."/>
        </authorList>
    </citation>
    <scope>NUCLEOTIDE SEQUENCE</scope>
</reference>
<dbReference type="SMART" id="SM00408">
    <property type="entry name" value="IGc2"/>
    <property type="match status" value="2"/>
</dbReference>
<keyword evidence="4" id="KW-0393">Immunoglobulin domain</keyword>
<feature type="domain" description="Ig-like" evidence="5">
    <location>
        <begin position="93"/>
        <end position="173"/>
    </location>
</feature>
<evidence type="ECO:0000313" key="7">
    <source>
        <dbReference type="Proteomes" id="UP001162483"/>
    </source>
</evidence>
<dbReference type="PROSITE" id="PS50835">
    <property type="entry name" value="IG_LIKE"/>
    <property type="match status" value="2"/>
</dbReference>
<dbReference type="InterPro" id="IPR013783">
    <property type="entry name" value="Ig-like_fold"/>
</dbReference>
<feature type="non-terminal residue" evidence="6">
    <location>
        <position position="175"/>
    </location>
</feature>
<dbReference type="Proteomes" id="UP001162483">
    <property type="component" value="Unassembled WGS sequence"/>
</dbReference>
<dbReference type="EMBL" id="CATNWA010001811">
    <property type="protein sequence ID" value="CAI9541226.1"/>
    <property type="molecule type" value="Genomic_DNA"/>
</dbReference>
<dbReference type="InterPro" id="IPR003599">
    <property type="entry name" value="Ig_sub"/>
</dbReference>
<dbReference type="SMART" id="SM00409">
    <property type="entry name" value="IG"/>
    <property type="match status" value="2"/>
</dbReference>
<dbReference type="SUPFAM" id="SSF48726">
    <property type="entry name" value="Immunoglobulin"/>
    <property type="match status" value="2"/>
</dbReference>
<dbReference type="InterPro" id="IPR003598">
    <property type="entry name" value="Ig_sub2"/>
</dbReference>
<keyword evidence="2" id="KW-1015">Disulfide bond</keyword>
<protein>
    <recommendedName>
        <fullName evidence="5">Ig-like domain-containing protein</fullName>
    </recommendedName>
</protein>
<organism evidence="6 7">
    <name type="scientific">Staurois parvus</name>
    <dbReference type="NCBI Taxonomy" id="386267"/>
    <lineage>
        <taxon>Eukaryota</taxon>
        <taxon>Metazoa</taxon>
        <taxon>Chordata</taxon>
        <taxon>Craniata</taxon>
        <taxon>Vertebrata</taxon>
        <taxon>Euteleostomi</taxon>
        <taxon>Amphibia</taxon>
        <taxon>Batrachia</taxon>
        <taxon>Anura</taxon>
        <taxon>Neobatrachia</taxon>
        <taxon>Ranoidea</taxon>
        <taxon>Ranidae</taxon>
        <taxon>Staurois</taxon>
    </lineage>
</organism>
<name>A0ABN9AZ34_9NEOB</name>
<dbReference type="PANTHER" id="PTHR44337:SF20">
    <property type="entry name" value="CARCINOEMBRYONIC ANTIGEN-RELATED CELL ADHESION MOLECULE 5-RELATED"/>
    <property type="match status" value="1"/>
</dbReference>
<feature type="domain" description="Ig-like" evidence="5">
    <location>
        <begin position="5"/>
        <end position="88"/>
    </location>
</feature>
<dbReference type="Pfam" id="PF13927">
    <property type="entry name" value="Ig_3"/>
    <property type="match status" value="1"/>
</dbReference>
<proteinExistence type="predicted"/>
<dbReference type="Gene3D" id="2.60.40.10">
    <property type="entry name" value="Immunoglobulins"/>
    <property type="match status" value="2"/>
</dbReference>
<comment type="caution">
    <text evidence="6">The sequence shown here is derived from an EMBL/GenBank/DDBJ whole genome shotgun (WGS) entry which is preliminary data.</text>
</comment>
<dbReference type="InterPro" id="IPR007110">
    <property type="entry name" value="Ig-like_dom"/>
</dbReference>
<evidence type="ECO:0000256" key="1">
    <source>
        <dbReference type="ARBA" id="ARBA00022729"/>
    </source>
</evidence>
<keyword evidence="1" id="KW-0732">Signal</keyword>
<dbReference type="InterPro" id="IPR052598">
    <property type="entry name" value="IgSF_CEA-related"/>
</dbReference>
<keyword evidence="7" id="KW-1185">Reference proteome</keyword>
<evidence type="ECO:0000313" key="6">
    <source>
        <dbReference type="EMBL" id="CAI9541226.1"/>
    </source>
</evidence>
<dbReference type="Pfam" id="PF13895">
    <property type="entry name" value="Ig_2"/>
    <property type="match status" value="1"/>
</dbReference>
<evidence type="ECO:0000256" key="2">
    <source>
        <dbReference type="ARBA" id="ARBA00023157"/>
    </source>
</evidence>
<keyword evidence="3" id="KW-0325">Glycoprotein</keyword>